<keyword evidence="9" id="KW-1185">Reference proteome</keyword>
<dbReference type="Gene3D" id="3.40.50.12230">
    <property type="match status" value="1"/>
</dbReference>
<dbReference type="InterPro" id="IPR044135">
    <property type="entry name" value="Met-tRNA-FMT_C"/>
</dbReference>
<dbReference type="SUPFAM" id="SSF50486">
    <property type="entry name" value="FMT C-terminal domain-like"/>
    <property type="match status" value="1"/>
</dbReference>
<dbReference type="EMBL" id="QGGI01000003">
    <property type="protein sequence ID" value="PWJ96006.1"/>
    <property type="molecule type" value="Genomic_DNA"/>
</dbReference>
<dbReference type="InterPro" id="IPR011034">
    <property type="entry name" value="Formyl_transferase-like_C_sf"/>
</dbReference>
<comment type="similarity">
    <text evidence="1 5">Belongs to the Fmt family.</text>
</comment>
<comment type="caution">
    <text evidence="8">The sequence shown here is derived from an EMBL/GenBank/DDBJ whole genome shotgun (WGS) entry which is preliminary data.</text>
</comment>
<proteinExistence type="inferred from homology"/>
<dbReference type="InterPro" id="IPR041711">
    <property type="entry name" value="Met-tRNA-FMT_N"/>
</dbReference>
<dbReference type="InterPro" id="IPR036477">
    <property type="entry name" value="Formyl_transf_N_sf"/>
</dbReference>
<dbReference type="InterPro" id="IPR005793">
    <property type="entry name" value="Formyl_trans_C"/>
</dbReference>
<dbReference type="NCBIfam" id="TIGR00460">
    <property type="entry name" value="fmt"/>
    <property type="match status" value="1"/>
</dbReference>
<dbReference type="Pfam" id="PF02911">
    <property type="entry name" value="Formyl_trans_C"/>
    <property type="match status" value="1"/>
</dbReference>
<dbReference type="GO" id="GO:0004479">
    <property type="term" value="F:methionyl-tRNA formyltransferase activity"/>
    <property type="evidence" value="ECO:0007669"/>
    <property type="project" value="UniProtKB-UniRule"/>
</dbReference>
<evidence type="ECO:0000313" key="8">
    <source>
        <dbReference type="EMBL" id="PWJ96006.1"/>
    </source>
</evidence>
<dbReference type="SUPFAM" id="SSF53328">
    <property type="entry name" value="Formyltransferase"/>
    <property type="match status" value="1"/>
</dbReference>
<dbReference type="PANTHER" id="PTHR11138">
    <property type="entry name" value="METHIONYL-TRNA FORMYLTRANSFERASE"/>
    <property type="match status" value="1"/>
</dbReference>
<dbReference type="HAMAP" id="MF_00182">
    <property type="entry name" value="Formyl_trans"/>
    <property type="match status" value="1"/>
</dbReference>
<organism evidence="8 9">
    <name type="scientific">Oceanotoga teriensis</name>
    <dbReference type="NCBI Taxonomy" id="515440"/>
    <lineage>
        <taxon>Bacteria</taxon>
        <taxon>Thermotogati</taxon>
        <taxon>Thermotogota</taxon>
        <taxon>Thermotogae</taxon>
        <taxon>Petrotogales</taxon>
        <taxon>Petrotogaceae</taxon>
        <taxon>Oceanotoga</taxon>
    </lineage>
</organism>
<dbReference type="CDD" id="cd08646">
    <property type="entry name" value="FMT_core_Met-tRNA-FMT_N"/>
    <property type="match status" value="1"/>
</dbReference>
<feature type="binding site" evidence="5">
    <location>
        <begin position="112"/>
        <end position="115"/>
    </location>
    <ligand>
        <name>(6S)-5,6,7,8-tetrahydrofolate</name>
        <dbReference type="ChEBI" id="CHEBI:57453"/>
    </ligand>
</feature>
<protein>
    <recommendedName>
        <fullName evidence="2 5">Methionyl-tRNA formyltransferase</fullName>
        <ecNumber evidence="2 5">2.1.2.9</ecNumber>
    </recommendedName>
</protein>
<keyword evidence="3 5" id="KW-0808">Transferase</keyword>
<reference evidence="8 9" key="1">
    <citation type="submission" date="2018-05" db="EMBL/GenBank/DDBJ databases">
        <title>Genomic Encyclopedia of Type Strains, Phase IV (KMG-IV): sequencing the most valuable type-strain genomes for metagenomic binning, comparative biology and taxonomic classification.</title>
        <authorList>
            <person name="Goeker M."/>
        </authorList>
    </citation>
    <scope>NUCLEOTIDE SEQUENCE [LARGE SCALE GENOMIC DNA]</scope>
    <source>
        <strain evidence="8 9">DSM 24906</strain>
    </source>
</reference>
<evidence type="ECO:0000259" key="7">
    <source>
        <dbReference type="Pfam" id="PF02911"/>
    </source>
</evidence>
<comment type="catalytic activity">
    <reaction evidence="5">
        <text>L-methionyl-tRNA(fMet) + (6R)-10-formyltetrahydrofolate = N-formyl-L-methionyl-tRNA(fMet) + (6S)-5,6,7,8-tetrahydrofolate + H(+)</text>
        <dbReference type="Rhea" id="RHEA:24380"/>
        <dbReference type="Rhea" id="RHEA-COMP:9952"/>
        <dbReference type="Rhea" id="RHEA-COMP:9953"/>
        <dbReference type="ChEBI" id="CHEBI:15378"/>
        <dbReference type="ChEBI" id="CHEBI:57453"/>
        <dbReference type="ChEBI" id="CHEBI:78530"/>
        <dbReference type="ChEBI" id="CHEBI:78844"/>
        <dbReference type="ChEBI" id="CHEBI:195366"/>
        <dbReference type="EC" id="2.1.2.9"/>
    </reaction>
</comment>
<keyword evidence="4 5" id="KW-0648">Protein biosynthesis</keyword>
<accession>A0AA45HJG9</accession>
<dbReference type="EC" id="2.1.2.9" evidence="2 5"/>
<evidence type="ECO:0000313" key="9">
    <source>
        <dbReference type="Proteomes" id="UP000245921"/>
    </source>
</evidence>
<sequence length="312" mass="35243">MKNKKIVFMGTPEFSSEILEYLLENNVNIIGVFSQEDKPKGRGRKIQPTPVKLIANKFNIPVFQPKSINIGEGFQKLKDLDPDMIITVAFGKILKNQVINLPKYGCWNVHTSLLPNYRGAAPMQRAIENGESETGISIFKIVRDLDAGPIACKKNIRIDLNDNLEDVYNSLLYTSKELLLNFLSNYENIKLEYQDDEKSSYAHKISPEDLKISFKNNVFDIHNKIRAYDPYPGVKAFINGESVKIFGSFLNQDYKNIKDIPGKILSSDESGISVSCKDGYLIIKNIQFPGKKKITSTDALNGHKIKIGDIFE</sequence>
<dbReference type="RefSeq" id="WP_109604118.1">
    <property type="nucleotide sequence ID" value="NZ_QGGI01000003.1"/>
</dbReference>
<dbReference type="GO" id="GO:0005829">
    <property type="term" value="C:cytosol"/>
    <property type="evidence" value="ECO:0007669"/>
    <property type="project" value="TreeGrafter"/>
</dbReference>
<feature type="domain" description="Formyl transferase C-terminal" evidence="7">
    <location>
        <begin position="204"/>
        <end position="303"/>
    </location>
</feature>
<evidence type="ECO:0000256" key="5">
    <source>
        <dbReference type="HAMAP-Rule" id="MF_00182"/>
    </source>
</evidence>
<evidence type="ECO:0000256" key="3">
    <source>
        <dbReference type="ARBA" id="ARBA00022679"/>
    </source>
</evidence>
<feature type="domain" description="Formyl transferase N-terminal" evidence="6">
    <location>
        <begin position="4"/>
        <end position="180"/>
    </location>
</feature>
<name>A0AA45HJG9_9BACT</name>
<dbReference type="PANTHER" id="PTHR11138:SF5">
    <property type="entry name" value="METHIONYL-TRNA FORMYLTRANSFERASE, MITOCHONDRIAL"/>
    <property type="match status" value="1"/>
</dbReference>
<dbReference type="Pfam" id="PF00551">
    <property type="entry name" value="Formyl_trans_N"/>
    <property type="match status" value="1"/>
</dbReference>
<evidence type="ECO:0000256" key="4">
    <source>
        <dbReference type="ARBA" id="ARBA00022917"/>
    </source>
</evidence>
<dbReference type="InterPro" id="IPR002376">
    <property type="entry name" value="Formyl_transf_N"/>
</dbReference>
<dbReference type="Proteomes" id="UP000245921">
    <property type="component" value="Unassembled WGS sequence"/>
</dbReference>
<dbReference type="InterPro" id="IPR005794">
    <property type="entry name" value="Fmt"/>
</dbReference>
<comment type="function">
    <text evidence="5">Attaches a formyl group to the free amino group of methionyl-tRNA(fMet). The formyl group appears to play a dual role in the initiator identity of N-formylmethionyl-tRNA by promoting its recognition by IF2 and preventing the misappropriation of this tRNA by the elongation apparatus.</text>
</comment>
<evidence type="ECO:0000256" key="1">
    <source>
        <dbReference type="ARBA" id="ARBA00010699"/>
    </source>
</evidence>
<gene>
    <name evidence="5" type="primary">fmt</name>
    <name evidence="8" type="ORF">C7380_103187</name>
</gene>
<evidence type="ECO:0000256" key="2">
    <source>
        <dbReference type="ARBA" id="ARBA00012261"/>
    </source>
</evidence>
<dbReference type="AlphaFoldDB" id="A0AA45HJG9"/>
<evidence type="ECO:0000259" key="6">
    <source>
        <dbReference type="Pfam" id="PF00551"/>
    </source>
</evidence>
<dbReference type="CDD" id="cd08704">
    <property type="entry name" value="Met_tRNA_FMT_C"/>
    <property type="match status" value="1"/>
</dbReference>